<sequence>MMSGLEFGRRQRAWLATAVCAALLGGGAMRDAQAETFRFDNPNDSVVGVPFYFTARNKDTLLDIARQNNLGYDDMRQANPKVDVWVPGEGTEVMVPTLFVLPNAPRIGIVINRAEKRLYYYPPNNPDQVRIYTISVGKDAMGTPLGNFKIIEKRKDPIWTPGPNVRASHAARGDILPAQVPPGPDNPLGRYAMRLSNPDYLIHGTSMPWGLGMEVSGGCIRMYPEGIEELYGLASVETPVAIVDQPYKLGWRGDDLYLEVQTGEKSVRKSARAVIPESVANAGGVVIDWKAVERAVEEDSGVPQVVGRRDHSGNGSYLPMTF</sequence>
<evidence type="ECO:0000313" key="12">
    <source>
        <dbReference type="EMBL" id="TCT22298.1"/>
    </source>
</evidence>
<gene>
    <name evidence="12" type="ORF">EDC35_103397</name>
</gene>
<evidence type="ECO:0000256" key="1">
    <source>
        <dbReference type="ARBA" id="ARBA00004752"/>
    </source>
</evidence>
<feature type="active site" description="Nucleophile" evidence="9">
    <location>
        <position position="219"/>
    </location>
</feature>
<dbReference type="EMBL" id="SMAO01000003">
    <property type="protein sequence ID" value="TCT22298.1"/>
    <property type="molecule type" value="Genomic_DNA"/>
</dbReference>
<dbReference type="Pfam" id="PF03734">
    <property type="entry name" value="YkuD"/>
    <property type="match status" value="1"/>
</dbReference>
<reference evidence="12 13" key="1">
    <citation type="submission" date="2019-03" db="EMBL/GenBank/DDBJ databases">
        <title>Genomic Encyclopedia of Type Strains, Phase IV (KMG-IV): sequencing the most valuable type-strain genomes for metagenomic binning, comparative biology and taxonomic classification.</title>
        <authorList>
            <person name="Goeker M."/>
        </authorList>
    </citation>
    <scope>NUCLEOTIDE SEQUENCE [LARGE SCALE GENOMIC DNA]</scope>
    <source>
        <strain evidence="12 13">DSM 13587</strain>
    </source>
</reference>
<name>A0A4R3MZZ6_9GAMM</name>
<keyword evidence="4" id="KW-0808">Transferase</keyword>
<dbReference type="GO" id="GO:0008360">
    <property type="term" value="P:regulation of cell shape"/>
    <property type="evidence" value="ECO:0007669"/>
    <property type="project" value="UniProtKB-UniRule"/>
</dbReference>
<evidence type="ECO:0000256" key="5">
    <source>
        <dbReference type="ARBA" id="ARBA00022801"/>
    </source>
</evidence>
<proteinExistence type="inferred from homology"/>
<dbReference type="InterPro" id="IPR005490">
    <property type="entry name" value="LD_TPept_cat_dom"/>
</dbReference>
<feature type="region of interest" description="Disordered" evidence="10">
    <location>
        <begin position="303"/>
        <end position="322"/>
    </location>
</feature>
<evidence type="ECO:0000256" key="2">
    <source>
        <dbReference type="ARBA" id="ARBA00005992"/>
    </source>
</evidence>
<organism evidence="12 13">
    <name type="scientific">Thiobaca trueperi</name>
    <dbReference type="NCBI Taxonomy" id="127458"/>
    <lineage>
        <taxon>Bacteria</taxon>
        <taxon>Pseudomonadati</taxon>
        <taxon>Pseudomonadota</taxon>
        <taxon>Gammaproteobacteria</taxon>
        <taxon>Chromatiales</taxon>
        <taxon>Chromatiaceae</taxon>
        <taxon>Thiobaca</taxon>
    </lineage>
</organism>
<accession>A0A4R3MZZ6</accession>
<evidence type="ECO:0000256" key="6">
    <source>
        <dbReference type="ARBA" id="ARBA00022960"/>
    </source>
</evidence>
<dbReference type="CDD" id="cd00118">
    <property type="entry name" value="LysM"/>
    <property type="match status" value="1"/>
</dbReference>
<evidence type="ECO:0000256" key="9">
    <source>
        <dbReference type="PROSITE-ProRule" id="PRU01373"/>
    </source>
</evidence>
<evidence type="ECO:0000256" key="4">
    <source>
        <dbReference type="ARBA" id="ARBA00022679"/>
    </source>
</evidence>
<comment type="pathway">
    <text evidence="1 9">Cell wall biogenesis; peptidoglycan biosynthesis.</text>
</comment>
<dbReference type="SUPFAM" id="SSF141523">
    <property type="entry name" value="L,D-transpeptidase catalytic domain-like"/>
    <property type="match status" value="1"/>
</dbReference>
<keyword evidence="3" id="KW-0328">Glycosyltransferase</keyword>
<dbReference type="InterPro" id="IPR018392">
    <property type="entry name" value="LysM"/>
</dbReference>
<dbReference type="GO" id="GO:0071555">
    <property type="term" value="P:cell wall organization"/>
    <property type="evidence" value="ECO:0007669"/>
    <property type="project" value="UniProtKB-UniRule"/>
</dbReference>
<dbReference type="InterPro" id="IPR050979">
    <property type="entry name" value="LD-transpeptidase"/>
</dbReference>
<dbReference type="InterPro" id="IPR038063">
    <property type="entry name" value="Transpep_catalytic_dom"/>
</dbReference>
<dbReference type="GO" id="GO:0018104">
    <property type="term" value="P:peptidoglycan-protein cross-linking"/>
    <property type="evidence" value="ECO:0007669"/>
    <property type="project" value="TreeGrafter"/>
</dbReference>
<dbReference type="PROSITE" id="PS52029">
    <property type="entry name" value="LD_TPASE"/>
    <property type="match status" value="1"/>
</dbReference>
<dbReference type="Gene3D" id="2.40.440.10">
    <property type="entry name" value="L,D-transpeptidase catalytic domain-like"/>
    <property type="match status" value="1"/>
</dbReference>
<feature type="active site" description="Proton donor/acceptor" evidence="9">
    <location>
        <position position="203"/>
    </location>
</feature>
<comment type="similarity">
    <text evidence="2">Belongs to the YkuD family.</text>
</comment>
<evidence type="ECO:0000259" key="11">
    <source>
        <dbReference type="PROSITE" id="PS52029"/>
    </source>
</evidence>
<dbReference type="GO" id="GO:0071972">
    <property type="term" value="F:peptidoglycan L,D-transpeptidase activity"/>
    <property type="evidence" value="ECO:0007669"/>
    <property type="project" value="TreeGrafter"/>
</dbReference>
<dbReference type="PANTHER" id="PTHR30582">
    <property type="entry name" value="L,D-TRANSPEPTIDASE"/>
    <property type="match status" value="1"/>
</dbReference>
<keyword evidence="8 9" id="KW-0961">Cell wall biogenesis/degradation</keyword>
<dbReference type="AlphaFoldDB" id="A0A4R3MZZ6"/>
<evidence type="ECO:0000256" key="7">
    <source>
        <dbReference type="ARBA" id="ARBA00022984"/>
    </source>
</evidence>
<evidence type="ECO:0000256" key="10">
    <source>
        <dbReference type="SAM" id="MobiDB-lite"/>
    </source>
</evidence>
<keyword evidence="7 9" id="KW-0573">Peptidoglycan synthesis</keyword>
<dbReference type="GO" id="GO:0005576">
    <property type="term" value="C:extracellular region"/>
    <property type="evidence" value="ECO:0007669"/>
    <property type="project" value="TreeGrafter"/>
</dbReference>
<dbReference type="Proteomes" id="UP000295717">
    <property type="component" value="Unassembled WGS sequence"/>
</dbReference>
<protein>
    <submittedName>
        <fullName evidence="12">L,D-transpeptidase ErfK/SrfK</fullName>
    </submittedName>
</protein>
<dbReference type="UniPathway" id="UPA00219"/>
<dbReference type="PANTHER" id="PTHR30582:SF24">
    <property type="entry name" value="L,D-TRANSPEPTIDASE ERFK_SRFK-RELATED"/>
    <property type="match status" value="1"/>
</dbReference>
<evidence type="ECO:0000256" key="8">
    <source>
        <dbReference type="ARBA" id="ARBA00023316"/>
    </source>
</evidence>
<evidence type="ECO:0000256" key="3">
    <source>
        <dbReference type="ARBA" id="ARBA00022676"/>
    </source>
</evidence>
<comment type="caution">
    <text evidence="12">The sequence shown here is derived from an EMBL/GenBank/DDBJ whole genome shotgun (WGS) entry which is preliminary data.</text>
</comment>
<keyword evidence="13" id="KW-1185">Reference proteome</keyword>
<keyword evidence="5" id="KW-0378">Hydrolase</keyword>
<feature type="domain" description="L,D-TPase catalytic" evidence="11">
    <location>
        <begin position="107"/>
        <end position="243"/>
    </location>
</feature>
<keyword evidence="6 9" id="KW-0133">Cell shape</keyword>
<evidence type="ECO:0000313" key="13">
    <source>
        <dbReference type="Proteomes" id="UP000295717"/>
    </source>
</evidence>
<dbReference type="CDD" id="cd16913">
    <property type="entry name" value="YkuD_like"/>
    <property type="match status" value="1"/>
</dbReference>
<dbReference type="GO" id="GO:0016757">
    <property type="term" value="F:glycosyltransferase activity"/>
    <property type="evidence" value="ECO:0007669"/>
    <property type="project" value="UniProtKB-KW"/>
</dbReference>